<dbReference type="Pfam" id="PF03551">
    <property type="entry name" value="PadR"/>
    <property type="match status" value="1"/>
</dbReference>
<evidence type="ECO:0000313" key="3">
    <source>
        <dbReference type="Proteomes" id="UP000240505"/>
    </source>
</evidence>
<dbReference type="RefSeq" id="WP_107139795.1">
    <property type="nucleotide sequence ID" value="NZ_CP028324.1"/>
</dbReference>
<proteinExistence type="predicted"/>
<dbReference type="InterPro" id="IPR005149">
    <property type="entry name" value="Tscrpt_reg_PadR_N"/>
</dbReference>
<evidence type="ECO:0000313" key="2">
    <source>
        <dbReference type="EMBL" id="AVR94444.1"/>
    </source>
</evidence>
<organism evidence="2 3">
    <name type="scientific">Pseudoduganella armeniaca</name>
    <dbReference type="NCBI Taxonomy" id="2072590"/>
    <lineage>
        <taxon>Bacteria</taxon>
        <taxon>Pseudomonadati</taxon>
        <taxon>Pseudomonadota</taxon>
        <taxon>Betaproteobacteria</taxon>
        <taxon>Burkholderiales</taxon>
        <taxon>Oxalobacteraceae</taxon>
        <taxon>Telluria group</taxon>
        <taxon>Pseudoduganella</taxon>
    </lineage>
</organism>
<dbReference type="OrthoDB" id="122286at2"/>
<dbReference type="KEGG" id="masz:C9I28_01000"/>
<dbReference type="Proteomes" id="UP000240505">
    <property type="component" value="Chromosome"/>
</dbReference>
<name>A0A2R4C4D4_9BURK</name>
<keyword evidence="3" id="KW-1185">Reference proteome</keyword>
<gene>
    <name evidence="2" type="ORF">C9I28_01000</name>
</gene>
<dbReference type="EMBL" id="CP028324">
    <property type="protein sequence ID" value="AVR94444.1"/>
    <property type="molecule type" value="Genomic_DNA"/>
</dbReference>
<reference evidence="2 3" key="1">
    <citation type="submission" date="2018-03" db="EMBL/GenBank/DDBJ databases">
        <title>Massilia armeniaca sp. nov., isolated from desert soil.</title>
        <authorList>
            <person name="Huang H."/>
            <person name="Ren M."/>
        </authorList>
    </citation>
    <scope>NUCLEOTIDE SEQUENCE [LARGE SCALE GENOMIC DNA]</scope>
    <source>
        <strain evidence="2 3">ZMN-3</strain>
    </source>
</reference>
<dbReference type="AlphaFoldDB" id="A0A2R4C4D4"/>
<dbReference type="PANTHER" id="PTHR33169">
    <property type="entry name" value="PADR-FAMILY TRANSCRIPTIONAL REGULATOR"/>
    <property type="match status" value="1"/>
</dbReference>
<feature type="domain" description="Transcription regulator PadR N-terminal" evidence="1">
    <location>
        <begin position="19"/>
        <end position="84"/>
    </location>
</feature>
<protein>
    <submittedName>
        <fullName evidence="2">PadR family transcriptional regulator</fullName>
    </submittedName>
</protein>
<sequence>MDVNRYLPLSEASYYLLLALDAPAHGYAVMQQVEAASGGQVRIGPGTLYGAFATLEKQGLIEKAGEEERRKYYRMTALGRAVVAAQLARLETMVTCGRTVMAHNKGEAA</sequence>
<accession>A0A2R4C4D4</accession>
<dbReference type="InterPro" id="IPR036390">
    <property type="entry name" value="WH_DNA-bd_sf"/>
</dbReference>
<dbReference type="SUPFAM" id="SSF46785">
    <property type="entry name" value="Winged helix' DNA-binding domain"/>
    <property type="match status" value="1"/>
</dbReference>
<dbReference type="Gene3D" id="1.10.10.10">
    <property type="entry name" value="Winged helix-like DNA-binding domain superfamily/Winged helix DNA-binding domain"/>
    <property type="match status" value="1"/>
</dbReference>
<dbReference type="PANTHER" id="PTHR33169:SF13">
    <property type="entry name" value="PADR-FAMILY TRANSCRIPTIONAL REGULATOR"/>
    <property type="match status" value="1"/>
</dbReference>
<dbReference type="InterPro" id="IPR036388">
    <property type="entry name" value="WH-like_DNA-bd_sf"/>
</dbReference>
<dbReference type="InterPro" id="IPR052509">
    <property type="entry name" value="Metal_resp_DNA-bind_regulator"/>
</dbReference>
<evidence type="ECO:0000259" key="1">
    <source>
        <dbReference type="Pfam" id="PF03551"/>
    </source>
</evidence>